<dbReference type="Gene3D" id="1.50.10.10">
    <property type="match status" value="1"/>
</dbReference>
<dbReference type="InterPro" id="IPR054491">
    <property type="entry name" value="MGH1-like_GH"/>
</dbReference>
<keyword evidence="3" id="KW-1185">Reference proteome</keyword>
<organism evidence="2 3">
    <name type="scientific">Protaetiibacter mangrovi</name>
    <dbReference type="NCBI Taxonomy" id="2970926"/>
    <lineage>
        <taxon>Bacteria</taxon>
        <taxon>Bacillati</taxon>
        <taxon>Actinomycetota</taxon>
        <taxon>Actinomycetes</taxon>
        <taxon>Micrococcales</taxon>
        <taxon>Microbacteriaceae</taxon>
        <taxon>Protaetiibacter</taxon>
    </lineage>
</organism>
<dbReference type="Proteomes" id="UP001205337">
    <property type="component" value="Unassembled WGS sequence"/>
</dbReference>
<dbReference type="InterPro" id="IPR008928">
    <property type="entry name" value="6-hairpin_glycosidase_sf"/>
</dbReference>
<evidence type="ECO:0000313" key="2">
    <source>
        <dbReference type="EMBL" id="MCS0499918.1"/>
    </source>
</evidence>
<dbReference type="Pfam" id="PF22422">
    <property type="entry name" value="MGH1-like_GH"/>
    <property type="match status" value="1"/>
</dbReference>
<sequence length="492" mass="55338">MTASAPIAAILGSAPRFRCGDEVLTVVYRRRWESFARNVVTTDHGLLVTEFHQPGPGRAHGTVNAAAGHHVLEGRWLGRTDVVADYLRFWYSAPEAEPHRYTEWIAWAALHYARTQGTWDEVVALLPGMVANFDAWAADSRHPSGLYWAHDLADAMEFSISGDGFRPTINSYQYANAAAIAAFARHAGDIATAERFEQIRDRLRRLVLENLYDEELEHFTTVPLSVDGEDAYVATADPERRLPGPYRSTPVPRRTEIDPRRRVRELIGFVPWYVGLPDGSIDPMPAVRQLGDRAGFAAEYGLRTAERRHQRYEFSVRSTLPRFLCRWNGPTWPFATSQTLTALGRIARSTRSEECESLFLALLRQYASSHLQADGSYWLDEDMDPDTGRWRARDWRLAHDVARAEIGRDYQHSTFADLVLDGLLGIEVDGDSVRISPLAVATELGWFEVRGLRLAGHDVEIDWHPDSGLALNVDGEVARRREPGPLAIPLTS</sequence>
<protein>
    <recommendedName>
        <fullName evidence="1">Mannosylglycerate hydrolase MGH1-like glycoside hydrolase domain-containing protein</fullName>
    </recommendedName>
</protein>
<comment type="caution">
    <text evidence="2">The sequence shown here is derived from an EMBL/GenBank/DDBJ whole genome shotgun (WGS) entry which is preliminary data.</text>
</comment>
<dbReference type="EMBL" id="JANTHX010000007">
    <property type="protein sequence ID" value="MCS0499918.1"/>
    <property type="molecule type" value="Genomic_DNA"/>
</dbReference>
<proteinExistence type="predicted"/>
<feature type="domain" description="Mannosylglycerate hydrolase MGH1-like glycoside hydrolase" evidence="1">
    <location>
        <begin position="62"/>
        <end position="413"/>
    </location>
</feature>
<reference evidence="2 3" key="1">
    <citation type="submission" date="2022-08" db="EMBL/GenBank/DDBJ databases">
        <authorList>
            <person name="Li F."/>
        </authorList>
    </citation>
    <scope>NUCLEOTIDE SEQUENCE [LARGE SCALE GENOMIC DNA]</scope>
    <source>
        <strain evidence="2 3">10F1B-8-1</strain>
    </source>
</reference>
<dbReference type="RefSeq" id="WP_258799005.1">
    <property type="nucleotide sequence ID" value="NZ_JANTHX010000007.1"/>
</dbReference>
<dbReference type="InterPro" id="IPR012341">
    <property type="entry name" value="6hp_glycosidase-like_sf"/>
</dbReference>
<gene>
    <name evidence="2" type="ORF">NUH29_10190</name>
</gene>
<evidence type="ECO:0000259" key="1">
    <source>
        <dbReference type="Pfam" id="PF22422"/>
    </source>
</evidence>
<evidence type="ECO:0000313" key="3">
    <source>
        <dbReference type="Proteomes" id="UP001205337"/>
    </source>
</evidence>
<accession>A0ABT1ZGR1</accession>
<dbReference type="SUPFAM" id="SSF48208">
    <property type="entry name" value="Six-hairpin glycosidases"/>
    <property type="match status" value="1"/>
</dbReference>
<name>A0ABT1ZGR1_9MICO</name>